<keyword evidence="6 7" id="KW-0472">Membrane</keyword>
<dbReference type="InterPro" id="IPR000515">
    <property type="entry name" value="MetI-like"/>
</dbReference>
<evidence type="ECO:0000313" key="10">
    <source>
        <dbReference type="EMBL" id="TBL70397.1"/>
    </source>
</evidence>
<feature type="transmembrane region" description="Helical" evidence="7">
    <location>
        <begin position="295"/>
        <end position="314"/>
    </location>
</feature>
<dbReference type="PANTHER" id="PTHR30193">
    <property type="entry name" value="ABC TRANSPORTER PERMEASE PROTEIN"/>
    <property type="match status" value="1"/>
</dbReference>
<reference evidence="10 11" key="1">
    <citation type="submission" date="2019-02" db="EMBL/GenBank/DDBJ databases">
        <title>Paenibacillus sp. nov., isolated from surface-sterilized tissue of Thalictrum simplex L.</title>
        <authorList>
            <person name="Tuo L."/>
        </authorList>
    </citation>
    <scope>NUCLEOTIDE SEQUENCE [LARGE SCALE GENOMIC DNA]</scope>
    <source>
        <strain evidence="10 11">N2SHLJ1</strain>
    </source>
</reference>
<dbReference type="SUPFAM" id="SSF161098">
    <property type="entry name" value="MetI-like"/>
    <property type="match status" value="1"/>
</dbReference>
<evidence type="ECO:0000256" key="7">
    <source>
        <dbReference type="RuleBase" id="RU363032"/>
    </source>
</evidence>
<proteinExistence type="inferred from homology"/>
<feature type="domain" description="ABC transmembrane type-1" evidence="9">
    <location>
        <begin position="102"/>
        <end position="316"/>
    </location>
</feature>
<keyword evidence="3" id="KW-1003">Cell membrane</keyword>
<feature type="region of interest" description="Disordered" evidence="8">
    <location>
        <begin position="1"/>
        <end position="22"/>
    </location>
</feature>
<dbReference type="Gene3D" id="1.10.3720.10">
    <property type="entry name" value="MetI-like"/>
    <property type="match status" value="1"/>
</dbReference>
<dbReference type="RefSeq" id="WP_131017916.1">
    <property type="nucleotide sequence ID" value="NZ_SIRE01000032.1"/>
</dbReference>
<protein>
    <submittedName>
        <fullName evidence="10">Sugar ABC transporter permease</fullName>
    </submittedName>
</protein>
<feature type="transmembrane region" description="Helical" evidence="7">
    <location>
        <begin position="267"/>
        <end position="289"/>
    </location>
</feature>
<organism evidence="10 11">
    <name type="scientific">Paenibacillus thalictri</name>
    <dbReference type="NCBI Taxonomy" id="2527873"/>
    <lineage>
        <taxon>Bacteria</taxon>
        <taxon>Bacillati</taxon>
        <taxon>Bacillota</taxon>
        <taxon>Bacilli</taxon>
        <taxon>Bacillales</taxon>
        <taxon>Paenibacillaceae</taxon>
        <taxon>Paenibacillus</taxon>
    </lineage>
</organism>
<dbReference type="PROSITE" id="PS50928">
    <property type="entry name" value="ABC_TM1"/>
    <property type="match status" value="1"/>
</dbReference>
<evidence type="ECO:0000256" key="4">
    <source>
        <dbReference type="ARBA" id="ARBA00022692"/>
    </source>
</evidence>
<keyword evidence="2 7" id="KW-0813">Transport</keyword>
<dbReference type="Proteomes" id="UP000293142">
    <property type="component" value="Unassembled WGS sequence"/>
</dbReference>
<keyword evidence="5 7" id="KW-1133">Transmembrane helix</keyword>
<keyword evidence="4 7" id="KW-0812">Transmembrane</keyword>
<comment type="caution">
    <text evidence="10">The sequence shown here is derived from an EMBL/GenBank/DDBJ whole genome shotgun (WGS) entry which is preliminary data.</text>
</comment>
<evidence type="ECO:0000256" key="2">
    <source>
        <dbReference type="ARBA" id="ARBA00022448"/>
    </source>
</evidence>
<evidence type="ECO:0000256" key="6">
    <source>
        <dbReference type="ARBA" id="ARBA00023136"/>
    </source>
</evidence>
<evidence type="ECO:0000313" key="11">
    <source>
        <dbReference type="Proteomes" id="UP000293142"/>
    </source>
</evidence>
<comment type="subcellular location">
    <subcellularLocation>
        <location evidence="1 7">Cell membrane</location>
        <topology evidence="1 7">Multi-pass membrane protein</topology>
    </subcellularLocation>
</comment>
<feature type="transmembrane region" description="Helical" evidence="7">
    <location>
        <begin position="101"/>
        <end position="127"/>
    </location>
</feature>
<dbReference type="PANTHER" id="PTHR30193:SF44">
    <property type="entry name" value="LACTOSE TRANSPORT SYSTEM PERMEASE PROTEIN LACF"/>
    <property type="match status" value="1"/>
</dbReference>
<evidence type="ECO:0000259" key="9">
    <source>
        <dbReference type="PROSITE" id="PS50928"/>
    </source>
</evidence>
<dbReference type="AlphaFoldDB" id="A0A4Q9DHA7"/>
<dbReference type="InterPro" id="IPR051393">
    <property type="entry name" value="ABC_transporter_permease"/>
</dbReference>
<feature type="transmembrane region" description="Helical" evidence="7">
    <location>
        <begin position="37"/>
        <end position="54"/>
    </location>
</feature>
<dbReference type="CDD" id="cd06261">
    <property type="entry name" value="TM_PBP2"/>
    <property type="match status" value="1"/>
</dbReference>
<dbReference type="Pfam" id="PF00528">
    <property type="entry name" value="BPD_transp_1"/>
    <property type="match status" value="1"/>
</dbReference>
<evidence type="ECO:0000256" key="8">
    <source>
        <dbReference type="SAM" id="MobiDB-lite"/>
    </source>
</evidence>
<feature type="transmembrane region" description="Helical" evidence="7">
    <location>
        <begin position="235"/>
        <end position="255"/>
    </location>
</feature>
<dbReference type="GO" id="GO:0005886">
    <property type="term" value="C:plasma membrane"/>
    <property type="evidence" value="ECO:0007669"/>
    <property type="project" value="UniProtKB-SubCell"/>
</dbReference>
<dbReference type="EMBL" id="SIRE01000032">
    <property type="protein sequence ID" value="TBL70397.1"/>
    <property type="molecule type" value="Genomic_DNA"/>
</dbReference>
<dbReference type="GO" id="GO:0055085">
    <property type="term" value="P:transmembrane transport"/>
    <property type="evidence" value="ECO:0007669"/>
    <property type="project" value="InterPro"/>
</dbReference>
<evidence type="ECO:0000256" key="1">
    <source>
        <dbReference type="ARBA" id="ARBA00004651"/>
    </source>
</evidence>
<evidence type="ECO:0000256" key="3">
    <source>
        <dbReference type="ARBA" id="ARBA00022475"/>
    </source>
</evidence>
<comment type="similarity">
    <text evidence="7">Belongs to the binding-protein-dependent transport system permease family.</text>
</comment>
<accession>A0A4Q9DHA7</accession>
<evidence type="ECO:0000256" key="5">
    <source>
        <dbReference type="ARBA" id="ARBA00022989"/>
    </source>
</evidence>
<dbReference type="InterPro" id="IPR035906">
    <property type="entry name" value="MetI-like_sf"/>
</dbReference>
<sequence length="329" mass="37274">MSKTAVTPTDHAARGDNRKPRTSRSGFWHYAVKNPDLYLMSIPGLLFLVIYKFIPLYGLTLAFKDFNLFIGDNIIDSVVKSPWVGWKHFARIFHEPAFLQVIVNTLLISLYKLVFLFPVPILIALMLNELRIGWMKRWVQTIVYMPHFLSWVIVFGLFFSLLGSYGIVNQVLGAFGIESVSFFSDAGWFRSLLVFTDGWKDSGWNTILFLAAMTSIDPQQYEAAIVDGAGRFKRIWHITVPGIVPVIMLVFVLRLGQVLNAGFEQVLVMYNPAVYGVADIIQTYVYRIGLGKLDFSLSTALGLFESVVSFVLIMSSNGLSRRYLGRSIW</sequence>
<gene>
    <name evidence="10" type="ORF">EYB31_33300</name>
</gene>
<feature type="transmembrane region" description="Helical" evidence="7">
    <location>
        <begin position="148"/>
        <end position="168"/>
    </location>
</feature>
<name>A0A4Q9DHA7_9BACL</name>
<keyword evidence="11" id="KW-1185">Reference proteome</keyword>
<dbReference type="OrthoDB" id="9785836at2"/>